<evidence type="ECO:0008006" key="7">
    <source>
        <dbReference type="Google" id="ProtNLM"/>
    </source>
</evidence>
<comment type="caution">
    <text evidence="5">The sequence shown here is derived from an EMBL/GenBank/DDBJ whole genome shotgun (WGS) entry which is preliminary data.</text>
</comment>
<dbReference type="GeneID" id="92182246"/>
<dbReference type="RefSeq" id="XP_066801541.1">
    <property type="nucleotide sequence ID" value="XM_066948082.1"/>
</dbReference>
<dbReference type="CDD" id="cd00408">
    <property type="entry name" value="DHDPS-like"/>
    <property type="match status" value="1"/>
</dbReference>
<evidence type="ECO:0000256" key="4">
    <source>
        <dbReference type="PIRSR" id="PIRSR001365-2"/>
    </source>
</evidence>
<keyword evidence="6" id="KW-1185">Reference proteome</keyword>
<dbReference type="SUPFAM" id="SSF51569">
    <property type="entry name" value="Aldolase"/>
    <property type="match status" value="1"/>
</dbReference>
<reference evidence="5 6" key="1">
    <citation type="journal article" date="2024" name="bioRxiv">
        <title>Comparative genomics of Cryptococcus and Kwoniella reveals pathogenesis evolution and contrasting karyotype dynamics via intercentromeric recombination or chromosome fusion.</title>
        <authorList>
            <person name="Coelho M.A."/>
            <person name="David-Palma M."/>
            <person name="Shea T."/>
            <person name="Bowers K."/>
            <person name="McGinley-Smith S."/>
            <person name="Mohammad A.W."/>
            <person name="Gnirke A."/>
            <person name="Yurkov A.M."/>
            <person name="Nowrousian M."/>
            <person name="Sun S."/>
            <person name="Cuomo C.A."/>
            <person name="Heitman J."/>
        </authorList>
    </citation>
    <scope>NUCLEOTIDE SEQUENCE [LARGE SCALE GENOMIC DNA]</scope>
    <source>
        <strain evidence="5 6">CBS 13917</strain>
    </source>
</reference>
<dbReference type="Proteomes" id="UP001388673">
    <property type="component" value="Unassembled WGS sequence"/>
</dbReference>
<dbReference type="PRINTS" id="PR00146">
    <property type="entry name" value="DHPICSNTHASE"/>
</dbReference>
<evidence type="ECO:0000313" key="6">
    <source>
        <dbReference type="Proteomes" id="UP001388673"/>
    </source>
</evidence>
<dbReference type="Gene3D" id="3.20.20.70">
    <property type="entry name" value="Aldolase class I"/>
    <property type="match status" value="1"/>
</dbReference>
<evidence type="ECO:0000256" key="3">
    <source>
        <dbReference type="PIRSR" id="PIRSR001365-1"/>
    </source>
</evidence>
<dbReference type="PIRSF" id="PIRSF001365">
    <property type="entry name" value="DHDPS"/>
    <property type="match status" value="1"/>
</dbReference>
<accession>A0AAW0YUP5</accession>
<evidence type="ECO:0000256" key="2">
    <source>
        <dbReference type="PIRNR" id="PIRNR001365"/>
    </source>
</evidence>
<dbReference type="InterPro" id="IPR013785">
    <property type="entry name" value="Aldolase_TIM"/>
</dbReference>
<dbReference type="EMBL" id="JBCAWK010000009">
    <property type="protein sequence ID" value="KAK8849653.1"/>
    <property type="molecule type" value="Genomic_DNA"/>
</dbReference>
<feature type="active site" description="Schiff-base intermediate with substrate" evidence="3">
    <location>
        <position position="186"/>
    </location>
</feature>
<organism evidence="5 6">
    <name type="scientific">Kwoniella newhampshirensis</name>
    <dbReference type="NCBI Taxonomy" id="1651941"/>
    <lineage>
        <taxon>Eukaryota</taxon>
        <taxon>Fungi</taxon>
        <taxon>Dikarya</taxon>
        <taxon>Basidiomycota</taxon>
        <taxon>Agaricomycotina</taxon>
        <taxon>Tremellomycetes</taxon>
        <taxon>Tremellales</taxon>
        <taxon>Cryptococcaceae</taxon>
        <taxon>Kwoniella</taxon>
    </lineage>
</organism>
<comment type="similarity">
    <text evidence="2">Belongs to the DapA family.</text>
</comment>
<dbReference type="GO" id="GO:0008840">
    <property type="term" value="F:4-hydroxy-tetrahydrodipicolinate synthase activity"/>
    <property type="evidence" value="ECO:0007669"/>
    <property type="project" value="TreeGrafter"/>
</dbReference>
<proteinExistence type="inferred from homology"/>
<dbReference type="Pfam" id="PF00701">
    <property type="entry name" value="DHDPS"/>
    <property type="match status" value="1"/>
</dbReference>
<dbReference type="AlphaFoldDB" id="A0AAW0YUP5"/>
<evidence type="ECO:0000313" key="5">
    <source>
        <dbReference type="EMBL" id="KAK8849653.1"/>
    </source>
</evidence>
<dbReference type="KEGG" id="kne:92182246"/>
<dbReference type="PANTHER" id="PTHR12128">
    <property type="entry name" value="DIHYDRODIPICOLINATE SYNTHASE"/>
    <property type="match status" value="1"/>
</dbReference>
<protein>
    <recommendedName>
        <fullName evidence="7">Dihydrodipicolinate synthetase</fullName>
    </recommendedName>
</protein>
<sequence>MPSANGTANGNGASHARVLKPGVWAPIPTFFDANEELDLDTFRKHVVTLAKAGMQPVICGSMGEAFHLTDDERFTLFKETRKALDEAGLYDTIIIAGTGGNSTRQTIRLSKLAAEAGADVVIVIPPGYFAGAMTKPACKTFFLDVQAASPLPVMIYNFPGAAGGIDLDSDIINAIAEEGLNICGVKLTCGAVGKLTRITAQTATSSFAPRKSSTAPQFVTLGGFADFLAPAVLGGRGHGAIMGLGNIYPKSLAKLFELSYKLATDSAPSPTDLKKTLALQDLVSGADQSFFRAGIAGTKWYLQKYNGYPSERMRRPLLDFTAEQGALLEKEEAVTKLMDFEKSL</sequence>
<dbReference type="InterPro" id="IPR002220">
    <property type="entry name" value="DapA-like"/>
</dbReference>
<keyword evidence="1 2" id="KW-0456">Lyase</keyword>
<feature type="binding site" evidence="4">
    <location>
        <position position="241"/>
    </location>
    <ligand>
        <name>pyruvate</name>
        <dbReference type="ChEBI" id="CHEBI:15361"/>
    </ligand>
</feature>
<name>A0AAW0YUP5_9TREE</name>
<dbReference type="SMART" id="SM01130">
    <property type="entry name" value="DHDPS"/>
    <property type="match status" value="1"/>
</dbReference>
<evidence type="ECO:0000256" key="1">
    <source>
        <dbReference type="ARBA" id="ARBA00023239"/>
    </source>
</evidence>
<gene>
    <name evidence="5" type="ORF">IAR55_004988</name>
</gene>
<feature type="active site" description="Proton donor/acceptor" evidence="3">
    <location>
        <position position="156"/>
    </location>
</feature>
<dbReference type="PANTHER" id="PTHR12128:SF66">
    <property type="entry name" value="4-HYDROXY-2-OXOGLUTARATE ALDOLASE, MITOCHONDRIAL"/>
    <property type="match status" value="1"/>
</dbReference>